<accession>A0ACC0Z3V8</accession>
<evidence type="ECO:0000313" key="1">
    <source>
        <dbReference type="EMBL" id="KAJ0045855.1"/>
    </source>
</evidence>
<dbReference type="EMBL" id="CM047738">
    <property type="protein sequence ID" value="KAJ0045855.1"/>
    <property type="molecule type" value="Genomic_DNA"/>
</dbReference>
<name>A0ACC0Z3V8_9ROSI</name>
<gene>
    <name evidence="1" type="ORF">Pint_05720</name>
</gene>
<reference evidence="2" key="1">
    <citation type="journal article" date="2023" name="G3 (Bethesda)">
        <title>Genome assembly and association tests identify interacting loci associated with vigor, precocity, and sex in interspecific pistachio rootstocks.</title>
        <authorList>
            <person name="Palmer W."/>
            <person name="Jacygrad E."/>
            <person name="Sagayaradj S."/>
            <person name="Cavanaugh K."/>
            <person name="Han R."/>
            <person name="Bertier L."/>
            <person name="Beede B."/>
            <person name="Kafkas S."/>
            <person name="Golino D."/>
            <person name="Preece J."/>
            <person name="Michelmore R."/>
        </authorList>
    </citation>
    <scope>NUCLEOTIDE SEQUENCE [LARGE SCALE GENOMIC DNA]</scope>
</reference>
<proteinExistence type="predicted"/>
<comment type="caution">
    <text evidence="1">The sequence shown here is derived from an EMBL/GenBank/DDBJ whole genome shotgun (WGS) entry which is preliminary data.</text>
</comment>
<evidence type="ECO:0000313" key="2">
    <source>
        <dbReference type="Proteomes" id="UP001163603"/>
    </source>
</evidence>
<dbReference type="Proteomes" id="UP001163603">
    <property type="component" value="Chromosome 3"/>
</dbReference>
<sequence length="375" mass="42610">MSIDVQHMKPKKGGNNHMVSDSDELGLSGVIGINGGGDSRKSNEVLKMGGMKLVGQVFINETVNMVADNETNDPSSALEVSRNQPCLGSSPLVEDESFTMIQSNAEIPTQNPQPIMAERDHNQTCNSIFGEDEGLNVDGLPLAVTSDNWRRLLLIFLPHWNCKRMGREEQLLGRAVSGSLDWGNCDELTSDVRALNQDQYEPISKKKKSDQSLVAQSVSYTTSPLLLTHFHECFFFLGLLGDKNRSWAVIASERQPREELKMNFYRPEVNSEGISVVYPPLSLTLEGRRKWENCLVGSFVKKKPAFLSVQYLAMKMWNKYRLSEVMMNERGFFFFIFKEEEAMLKCLEEGPWLFQHHPILLQRWQLEIELNKESP</sequence>
<protein>
    <submittedName>
        <fullName evidence="1">Uncharacterized protein</fullName>
    </submittedName>
</protein>
<keyword evidence="2" id="KW-1185">Reference proteome</keyword>
<organism evidence="1 2">
    <name type="scientific">Pistacia integerrima</name>
    <dbReference type="NCBI Taxonomy" id="434235"/>
    <lineage>
        <taxon>Eukaryota</taxon>
        <taxon>Viridiplantae</taxon>
        <taxon>Streptophyta</taxon>
        <taxon>Embryophyta</taxon>
        <taxon>Tracheophyta</taxon>
        <taxon>Spermatophyta</taxon>
        <taxon>Magnoliopsida</taxon>
        <taxon>eudicotyledons</taxon>
        <taxon>Gunneridae</taxon>
        <taxon>Pentapetalae</taxon>
        <taxon>rosids</taxon>
        <taxon>malvids</taxon>
        <taxon>Sapindales</taxon>
        <taxon>Anacardiaceae</taxon>
        <taxon>Pistacia</taxon>
    </lineage>
</organism>